<feature type="transmembrane region" description="Helical" evidence="2">
    <location>
        <begin position="364"/>
        <end position="381"/>
    </location>
</feature>
<organism evidence="3 4">
    <name type="scientific">Romeriopsis navalis LEGE 11480</name>
    <dbReference type="NCBI Taxonomy" id="2777977"/>
    <lineage>
        <taxon>Bacteria</taxon>
        <taxon>Bacillati</taxon>
        <taxon>Cyanobacteriota</taxon>
        <taxon>Cyanophyceae</taxon>
        <taxon>Leptolyngbyales</taxon>
        <taxon>Leptolyngbyaceae</taxon>
        <taxon>Romeriopsis</taxon>
        <taxon>Romeriopsis navalis</taxon>
    </lineage>
</organism>
<evidence type="ECO:0000256" key="1">
    <source>
        <dbReference type="ARBA" id="ARBA00023115"/>
    </source>
</evidence>
<dbReference type="InterPro" id="IPR029063">
    <property type="entry name" value="SAM-dependent_MTases_sf"/>
</dbReference>
<feature type="transmembrane region" description="Helical" evidence="2">
    <location>
        <begin position="134"/>
        <end position="154"/>
    </location>
</feature>
<keyword evidence="4" id="KW-1185">Reference proteome</keyword>
<feature type="transmembrane region" description="Helical" evidence="2">
    <location>
        <begin position="335"/>
        <end position="358"/>
    </location>
</feature>
<dbReference type="NCBIfam" id="NF037959">
    <property type="entry name" value="MFS_SpdSyn"/>
    <property type="match status" value="1"/>
</dbReference>
<evidence type="ECO:0000313" key="4">
    <source>
        <dbReference type="Proteomes" id="UP000625316"/>
    </source>
</evidence>
<dbReference type="SUPFAM" id="SSF53335">
    <property type="entry name" value="S-adenosyl-L-methionine-dependent methyltransferases"/>
    <property type="match status" value="1"/>
</dbReference>
<feature type="transmembrane region" description="Helical" evidence="2">
    <location>
        <begin position="303"/>
        <end position="323"/>
    </location>
</feature>
<reference evidence="3" key="1">
    <citation type="submission" date="2020-10" db="EMBL/GenBank/DDBJ databases">
        <authorList>
            <person name="Castelo-Branco R."/>
            <person name="Eusebio N."/>
            <person name="Adriana R."/>
            <person name="Vieira A."/>
            <person name="Brugerolle De Fraissinette N."/>
            <person name="Rezende De Castro R."/>
            <person name="Schneider M.P."/>
            <person name="Vasconcelos V."/>
            <person name="Leao P.N."/>
        </authorList>
    </citation>
    <scope>NUCLEOTIDE SEQUENCE</scope>
    <source>
        <strain evidence="3">LEGE 11480</strain>
    </source>
</reference>
<comment type="caution">
    <text evidence="3">The sequence shown here is derived from an EMBL/GenBank/DDBJ whole genome shotgun (WGS) entry which is preliminary data.</text>
</comment>
<dbReference type="PANTHER" id="PTHR43317:SF1">
    <property type="entry name" value="THERMOSPERMINE SYNTHASE ACAULIS5"/>
    <property type="match status" value="1"/>
</dbReference>
<sequence length="681" mass="76048">MTFLFATAVTLSAFLLFWVELFFAKLLLPHFGGGAHIWTTCLAAFQVFLLIGYGYAWAIAKLPLIRQAIIHGILLIAAIATMPIDLKVWQATDIPSLQIFCTLLFSIGLPLVQLSTTSSVLQNWYGRASKRNPYFLYALSNAGSLLALIAYPAGFEPHLNITQQSALWSGGFIVSAILTASAMFISSRRKQYAKATISTTVLDADTQAIQYPALTPWVMFQCFLCAFIPSSLLSGVTSYITSEIAPNPIVWALFLGLYLVTLILTFLPRPLLLPRDVGNPLLLFILVFLGLEVYGLGRFDRDALLGNIVFFLLLSWFYHSRLATLKPAPAKLGQFYFIMVLGGASGALFNAVIAPIVFVRMSEYHIVLALASPVLLSLQAFDQNWRWLPAEMTNLIKRYARMIVIGICICLSVVYTFPALASLDNFQTERAARSFYASYLVGYNQNSRFLIHGRTLHGRESLDENDRTPGSYYHPGGPVSNVFDTLPDNAAVAVVGLGVGEIGSYAKPQQDWTFLEIDPLVVDIAQTNFHHLRKMPHPPQIIVGDGRLKFQETQQQFDLIVLDAFNSDAVPIHLMTQEALQDVFLPHLKPNGILVYNITNTFVDLEPIVQQLAQATDMPALTRFVHEVKPEFRQTANHWVALTQNPQTLLQLRLNQWHDLKSGKTLWTDNFSSIRAAMKRK</sequence>
<gene>
    <name evidence="3" type="ORF">IQ266_21945</name>
</gene>
<dbReference type="PANTHER" id="PTHR43317">
    <property type="entry name" value="THERMOSPERMINE SYNTHASE ACAULIS5"/>
    <property type="match status" value="1"/>
</dbReference>
<dbReference type="EMBL" id="JADEXQ010000103">
    <property type="protein sequence ID" value="MBE9032405.1"/>
    <property type="molecule type" value="Genomic_DNA"/>
</dbReference>
<feature type="transmembrane region" description="Helical" evidence="2">
    <location>
        <begin position="249"/>
        <end position="267"/>
    </location>
</feature>
<dbReference type="Gene3D" id="3.40.50.150">
    <property type="entry name" value="Vaccinia Virus protein VP39"/>
    <property type="match status" value="1"/>
</dbReference>
<accession>A0A928Z6P0</accession>
<feature type="transmembrane region" description="Helical" evidence="2">
    <location>
        <begin position="279"/>
        <end position="297"/>
    </location>
</feature>
<keyword evidence="2" id="KW-1133">Transmembrane helix</keyword>
<feature type="transmembrane region" description="Helical" evidence="2">
    <location>
        <begin position="68"/>
        <end position="84"/>
    </location>
</feature>
<name>A0A928Z6P0_9CYAN</name>
<feature type="transmembrane region" description="Helical" evidence="2">
    <location>
        <begin position="402"/>
        <end position="421"/>
    </location>
</feature>
<feature type="transmembrane region" description="Helical" evidence="2">
    <location>
        <begin position="166"/>
        <end position="185"/>
    </location>
</feature>
<dbReference type="AlphaFoldDB" id="A0A928Z6P0"/>
<proteinExistence type="predicted"/>
<keyword evidence="2" id="KW-0472">Membrane</keyword>
<dbReference type="CDD" id="cd02440">
    <property type="entry name" value="AdoMet_MTases"/>
    <property type="match status" value="1"/>
</dbReference>
<keyword evidence="1" id="KW-0620">Polyamine biosynthesis</keyword>
<evidence type="ECO:0000256" key="2">
    <source>
        <dbReference type="SAM" id="Phobius"/>
    </source>
</evidence>
<dbReference type="Proteomes" id="UP000625316">
    <property type="component" value="Unassembled WGS sequence"/>
</dbReference>
<dbReference type="RefSeq" id="WP_264327224.1">
    <property type="nucleotide sequence ID" value="NZ_JADEXQ010000103.1"/>
</dbReference>
<keyword evidence="2" id="KW-0812">Transmembrane</keyword>
<feature type="transmembrane region" description="Helical" evidence="2">
    <location>
        <begin position="96"/>
        <end position="114"/>
    </location>
</feature>
<feature type="transmembrane region" description="Helical" evidence="2">
    <location>
        <begin position="34"/>
        <end position="56"/>
    </location>
</feature>
<dbReference type="GO" id="GO:0006596">
    <property type="term" value="P:polyamine biosynthetic process"/>
    <property type="evidence" value="ECO:0007669"/>
    <property type="project" value="UniProtKB-KW"/>
</dbReference>
<evidence type="ECO:0000313" key="3">
    <source>
        <dbReference type="EMBL" id="MBE9032405.1"/>
    </source>
</evidence>
<protein>
    <submittedName>
        <fullName evidence="3">Fused MFS/spermidine synthase</fullName>
    </submittedName>
</protein>